<evidence type="ECO:0000313" key="2">
    <source>
        <dbReference type="Proteomes" id="UP000432048"/>
    </source>
</evidence>
<dbReference type="AlphaFoldDB" id="A0A646NZ30"/>
<gene>
    <name evidence="1" type="ORF">FRT60_06770</name>
</gene>
<accession>A0A646NZ30</accession>
<name>A0A646NZ30_9PSED</name>
<evidence type="ECO:0000313" key="1">
    <source>
        <dbReference type="EMBL" id="MRJ20040.1"/>
    </source>
</evidence>
<organism evidence="1 2">
    <name type="scientific">Pseudomonas haemolytica</name>
    <dbReference type="NCBI Taxonomy" id="2600065"/>
    <lineage>
        <taxon>Bacteria</taxon>
        <taxon>Pseudomonadati</taxon>
        <taxon>Pseudomonadota</taxon>
        <taxon>Gammaproteobacteria</taxon>
        <taxon>Pseudomonadales</taxon>
        <taxon>Pseudomonadaceae</taxon>
        <taxon>Pseudomonas</taxon>
    </lineage>
</organism>
<proteinExistence type="predicted"/>
<comment type="caution">
    <text evidence="1">The sequence shown here is derived from an EMBL/GenBank/DDBJ whole genome shotgun (WGS) entry which is preliminary data.</text>
</comment>
<dbReference type="EMBL" id="VOIX01000002">
    <property type="protein sequence ID" value="MRJ20040.1"/>
    <property type="molecule type" value="Genomic_DNA"/>
</dbReference>
<sequence length="138" mass="14920">MMNARRVDEQKVILAAAESLIAVGCSVSVFEDQMVILSDSTDPIQIDRAFCESGESGFRVKRVIDGVEQEGLVEFVSAFGIEGTADDNLQVHHTLQIVNELAAQLGLQRNVPVCESCGHEDHPDKYGSLCPVCGSEPT</sequence>
<reference evidence="1 2" key="1">
    <citation type="submission" date="2019-08" db="EMBL/GenBank/DDBJ databases">
        <title>Pseudomonas haemolytica sp. nov. isolated from raw milk and skim milk concentrate.</title>
        <authorList>
            <person name="Hofmann K."/>
            <person name="Huptas C."/>
            <person name="Doll E."/>
            <person name="Scherer S."/>
            <person name="Wenning M."/>
        </authorList>
    </citation>
    <scope>NUCLEOTIDE SEQUENCE [LARGE SCALE GENOMIC DNA]</scope>
    <source>
        <strain evidence="1 2">DSM 108988</strain>
    </source>
</reference>
<dbReference type="RefSeq" id="WP_153837859.1">
    <property type="nucleotide sequence ID" value="NZ_VOIX01000002.1"/>
</dbReference>
<dbReference type="Proteomes" id="UP000432048">
    <property type="component" value="Unassembled WGS sequence"/>
</dbReference>
<protein>
    <submittedName>
        <fullName evidence="1">Uncharacterized protein</fullName>
    </submittedName>
</protein>